<organism evidence="11 12">
    <name type="scientific">Leisingera daeponensis</name>
    <dbReference type="NCBI Taxonomy" id="405746"/>
    <lineage>
        <taxon>Bacteria</taxon>
        <taxon>Pseudomonadati</taxon>
        <taxon>Pseudomonadota</taxon>
        <taxon>Alphaproteobacteria</taxon>
        <taxon>Rhodobacterales</taxon>
        <taxon>Roseobacteraceae</taxon>
        <taxon>Leisingera</taxon>
    </lineage>
</organism>
<keyword evidence="6 8" id="KW-0472">Membrane</keyword>
<feature type="region of interest" description="Disordered" evidence="7">
    <location>
        <begin position="1"/>
        <end position="73"/>
    </location>
</feature>
<evidence type="ECO:0000259" key="9">
    <source>
        <dbReference type="PROSITE" id="PS50893"/>
    </source>
</evidence>
<dbReference type="Pfam" id="PF00664">
    <property type="entry name" value="ABC_membrane"/>
    <property type="match status" value="1"/>
</dbReference>
<evidence type="ECO:0000256" key="6">
    <source>
        <dbReference type="ARBA" id="ARBA00023136"/>
    </source>
</evidence>
<reference evidence="11 12" key="1">
    <citation type="submission" date="2021-06" db="EMBL/GenBank/DDBJ databases">
        <title>50 bacteria genomes isolated from Dapeng, Shenzhen, China.</title>
        <authorList>
            <person name="Zheng W."/>
            <person name="Yu S."/>
            <person name="Huang Y."/>
        </authorList>
    </citation>
    <scope>NUCLEOTIDE SEQUENCE [LARGE SCALE GENOMIC DNA]</scope>
    <source>
        <strain evidence="11 12">DP1N14-2</strain>
    </source>
</reference>
<dbReference type="EMBL" id="JAHVJA010000005">
    <property type="protein sequence ID" value="MBY6140316.1"/>
    <property type="molecule type" value="Genomic_DNA"/>
</dbReference>
<feature type="transmembrane region" description="Helical" evidence="8">
    <location>
        <begin position="269"/>
        <end position="289"/>
    </location>
</feature>
<dbReference type="GO" id="GO:0005524">
    <property type="term" value="F:ATP binding"/>
    <property type="evidence" value="ECO:0007669"/>
    <property type="project" value="UniProtKB-KW"/>
</dbReference>
<gene>
    <name evidence="11" type="ORF">KUV26_12790</name>
</gene>
<feature type="domain" description="ABC transporter" evidence="9">
    <location>
        <begin position="547"/>
        <end position="778"/>
    </location>
</feature>
<evidence type="ECO:0000256" key="1">
    <source>
        <dbReference type="ARBA" id="ARBA00004651"/>
    </source>
</evidence>
<dbReference type="InterPro" id="IPR003593">
    <property type="entry name" value="AAA+_ATPase"/>
</dbReference>
<accession>A0ABS7NJL2</accession>
<dbReference type="InterPro" id="IPR039421">
    <property type="entry name" value="Type_1_exporter"/>
</dbReference>
<keyword evidence="12" id="KW-1185">Reference proteome</keyword>
<keyword evidence="4 11" id="KW-0067">ATP-binding</keyword>
<keyword evidence="5 8" id="KW-1133">Transmembrane helix</keyword>
<feature type="transmembrane region" description="Helical" evidence="8">
    <location>
        <begin position="370"/>
        <end position="388"/>
    </location>
</feature>
<feature type="domain" description="ABC transmembrane type-1" evidence="10">
    <location>
        <begin position="235"/>
        <end position="513"/>
    </location>
</feature>
<dbReference type="SUPFAM" id="SSF52540">
    <property type="entry name" value="P-loop containing nucleoside triphosphate hydrolases"/>
    <property type="match status" value="1"/>
</dbReference>
<evidence type="ECO:0000256" key="4">
    <source>
        <dbReference type="ARBA" id="ARBA00022840"/>
    </source>
</evidence>
<dbReference type="PROSITE" id="PS50893">
    <property type="entry name" value="ABC_TRANSPORTER_2"/>
    <property type="match status" value="1"/>
</dbReference>
<evidence type="ECO:0000256" key="5">
    <source>
        <dbReference type="ARBA" id="ARBA00022989"/>
    </source>
</evidence>
<evidence type="ECO:0000256" key="2">
    <source>
        <dbReference type="ARBA" id="ARBA00022692"/>
    </source>
</evidence>
<dbReference type="Pfam" id="PF00005">
    <property type="entry name" value="ABC_tran"/>
    <property type="match status" value="1"/>
</dbReference>
<feature type="transmembrane region" description="Helical" evidence="8">
    <location>
        <begin position="235"/>
        <end position="257"/>
    </location>
</feature>
<sequence length="779" mass="84403">MTDTTRKPPRPAPAAGKKPVLRAVPVSGPQAASRGGVQPANTAAPAPSAKAQVKPRTDNPVPPPQPQEAQPEVGSLLEGAAARIQHRASLIATLAALKGSEVPVSDVAAFLWKETPGDLSLHTLAKAVQTAGLQPKVLEKQRLAPALWPALAVMSGGQCVLVLGQADNALTIYDTSCPDNRTEVPLAEFSPYFTGTVLSARPSLSQMAAKHTPQIDPGHWFWSEFPKYRRQVGEIMLGSLVANILAVSVALFSLQVYDRVVPHQSHATLWVLAVGAFLAIALEAMLKLARARLTDAAGRQIELSVQHNLMRRLIGMRSDKKPLPPSGLFAAMRDFGSVREFFTSSTISTLADIPFIAVFLLLVASIAGPVVWVIIAGGILMLLPAYFMQKKMIAYTRQTQGANAKAGRLLHEVVTELDTVKTQRGEDRVLRLWDELNTLSSHSATEQRKLASALTYWSQGVQQATYITAVVLGTLLVFAGEFTVGTIIATGILTSRTLAPLTQFAATLARWSNVKAALEGLDAIAQAPQEKEKERTYLRRQKIEGRFELREIMFRYEDDAAPTLDVQAVAITPGQRVAVLGVNGSGKSTLLKLLSGLYAPDHGRILLDGTDMAQIDSRDLRANIGYLSQDVRLFAGSLRDNLNLNQLERDDDRLMEALEFAGLGGHVRSHHKGLDLEISDGGHGLSIGQRQSIGWARLWLQNPSVVLLDEPTAALDQTLERTLVSRLETWLDGRTAVIATHRMPILSLTNRTLILQSGRMVVDGPRDQVLAHLAAGEGK</sequence>
<dbReference type="PANTHER" id="PTHR43394">
    <property type="entry name" value="ATP-DEPENDENT PERMEASE MDL1, MITOCHONDRIAL"/>
    <property type="match status" value="1"/>
</dbReference>
<proteinExistence type="predicted"/>
<comment type="subcellular location">
    <subcellularLocation>
        <location evidence="1">Cell membrane</location>
        <topology evidence="1">Multi-pass membrane protein</topology>
    </subcellularLocation>
</comment>
<evidence type="ECO:0000313" key="11">
    <source>
        <dbReference type="EMBL" id="MBY6140316.1"/>
    </source>
</evidence>
<protein>
    <submittedName>
        <fullName evidence="11">ATP-binding cassette domain-containing protein</fullName>
    </submittedName>
</protein>
<feature type="transmembrane region" description="Helical" evidence="8">
    <location>
        <begin position="466"/>
        <end position="493"/>
    </location>
</feature>
<dbReference type="InterPro" id="IPR011527">
    <property type="entry name" value="ABC1_TM_dom"/>
</dbReference>
<dbReference type="Gene3D" id="3.40.50.300">
    <property type="entry name" value="P-loop containing nucleotide triphosphate hydrolases"/>
    <property type="match status" value="1"/>
</dbReference>
<keyword evidence="2 8" id="KW-0812">Transmembrane</keyword>
<dbReference type="PANTHER" id="PTHR43394:SF1">
    <property type="entry name" value="ATP-BINDING CASSETTE SUB-FAMILY B MEMBER 10, MITOCHONDRIAL"/>
    <property type="match status" value="1"/>
</dbReference>
<dbReference type="Gene3D" id="1.20.1560.10">
    <property type="entry name" value="ABC transporter type 1, transmembrane domain"/>
    <property type="match status" value="1"/>
</dbReference>
<dbReference type="SMART" id="SM00382">
    <property type="entry name" value="AAA"/>
    <property type="match status" value="1"/>
</dbReference>
<evidence type="ECO:0000256" key="3">
    <source>
        <dbReference type="ARBA" id="ARBA00022741"/>
    </source>
</evidence>
<dbReference type="InterPro" id="IPR003439">
    <property type="entry name" value="ABC_transporter-like_ATP-bd"/>
</dbReference>
<dbReference type="Proteomes" id="UP000766629">
    <property type="component" value="Unassembled WGS sequence"/>
</dbReference>
<feature type="transmembrane region" description="Helical" evidence="8">
    <location>
        <begin position="341"/>
        <end position="364"/>
    </location>
</feature>
<feature type="compositionally biased region" description="Low complexity" evidence="7">
    <location>
        <begin position="39"/>
        <end position="51"/>
    </location>
</feature>
<dbReference type="InterPro" id="IPR027417">
    <property type="entry name" value="P-loop_NTPase"/>
</dbReference>
<dbReference type="SUPFAM" id="SSF90123">
    <property type="entry name" value="ABC transporter transmembrane region"/>
    <property type="match status" value="1"/>
</dbReference>
<evidence type="ECO:0000259" key="10">
    <source>
        <dbReference type="PROSITE" id="PS50929"/>
    </source>
</evidence>
<name>A0ABS7NJL2_9RHOB</name>
<evidence type="ECO:0000313" key="12">
    <source>
        <dbReference type="Proteomes" id="UP000766629"/>
    </source>
</evidence>
<dbReference type="PROSITE" id="PS50929">
    <property type="entry name" value="ABC_TM1F"/>
    <property type="match status" value="1"/>
</dbReference>
<evidence type="ECO:0000256" key="8">
    <source>
        <dbReference type="SAM" id="Phobius"/>
    </source>
</evidence>
<dbReference type="RefSeq" id="WP_222508621.1">
    <property type="nucleotide sequence ID" value="NZ_JAHVJA010000005.1"/>
</dbReference>
<comment type="caution">
    <text evidence="11">The sequence shown here is derived from an EMBL/GenBank/DDBJ whole genome shotgun (WGS) entry which is preliminary data.</text>
</comment>
<evidence type="ECO:0000256" key="7">
    <source>
        <dbReference type="SAM" id="MobiDB-lite"/>
    </source>
</evidence>
<dbReference type="Gene3D" id="3.90.70.10">
    <property type="entry name" value="Cysteine proteinases"/>
    <property type="match status" value="1"/>
</dbReference>
<keyword evidence="3" id="KW-0547">Nucleotide-binding</keyword>
<dbReference type="InterPro" id="IPR036640">
    <property type="entry name" value="ABC1_TM_sf"/>
</dbReference>